<dbReference type="RefSeq" id="WP_130630186.1">
    <property type="nucleotide sequence ID" value="NZ_CP036164.1"/>
</dbReference>
<dbReference type="GO" id="GO:0016787">
    <property type="term" value="F:hydrolase activity"/>
    <property type="evidence" value="ECO:0007669"/>
    <property type="project" value="UniProtKB-KW"/>
</dbReference>
<evidence type="ECO:0000259" key="1">
    <source>
        <dbReference type="Pfam" id="PF01738"/>
    </source>
</evidence>
<dbReference type="InterPro" id="IPR029058">
    <property type="entry name" value="AB_hydrolase_fold"/>
</dbReference>
<name>A0A4P6MZ31_9MICO</name>
<dbReference type="Pfam" id="PF01738">
    <property type="entry name" value="DLH"/>
    <property type="match status" value="1"/>
</dbReference>
<protein>
    <submittedName>
        <fullName evidence="2">Dienelactone hydrolase</fullName>
    </submittedName>
</protein>
<dbReference type="AlphaFoldDB" id="A0A4P6MZ31"/>
<feature type="domain" description="Dienelactone hydrolase" evidence="1">
    <location>
        <begin position="4"/>
        <end position="198"/>
    </location>
</feature>
<dbReference type="Gene3D" id="3.40.50.1820">
    <property type="entry name" value="alpha/beta hydrolase"/>
    <property type="match status" value="1"/>
</dbReference>
<keyword evidence="3" id="KW-1185">Reference proteome</keyword>
<sequence>MAHVLLFPSVLGVRQGITDLADALTDAGHDVTTLDPFDGETFDDYPSGMAATKAIGDEALQARALAAAQGVDAPFVAIGFSVGAATAEWVAAQLPEAARGVVMVGGGIPMRFIEATWPSGVPGQVHVTSEDPFHEEDKQFDPMVDEYLQDDVEQAGGEYTFVEYQGSGHSFTDPSLRAEYQPAEAQIFTRRMLEFVAAVG</sequence>
<dbReference type="SUPFAM" id="SSF53474">
    <property type="entry name" value="alpha/beta-Hydrolases"/>
    <property type="match status" value="1"/>
</dbReference>
<reference evidence="2 3" key="1">
    <citation type="submission" date="2019-02" db="EMBL/GenBank/DDBJ databases">
        <title>Genomic data mining of an Antarctic deep-sea actinobacterium, Janibacterlimosus P3-3-X1.</title>
        <authorList>
            <person name="Liao L."/>
            <person name="Chen B."/>
        </authorList>
    </citation>
    <scope>NUCLEOTIDE SEQUENCE [LARGE SCALE GENOMIC DNA]</scope>
    <source>
        <strain evidence="2 3">P3-3-X1</strain>
    </source>
</reference>
<keyword evidence="2" id="KW-0378">Hydrolase</keyword>
<gene>
    <name evidence="2" type="ORF">EXU32_12415</name>
</gene>
<dbReference type="PANTHER" id="PTHR46623">
    <property type="entry name" value="CARBOXYMETHYLENEBUTENOLIDASE-RELATED"/>
    <property type="match status" value="1"/>
</dbReference>
<organism evidence="2 3">
    <name type="scientific">Janibacter limosus</name>
    <dbReference type="NCBI Taxonomy" id="53458"/>
    <lineage>
        <taxon>Bacteria</taxon>
        <taxon>Bacillati</taxon>
        <taxon>Actinomycetota</taxon>
        <taxon>Actinomycetes</taxon>
        <taxon>Micrococcales</taxon>
        <taxon>Intrasporangiaceae</taxon>
        <taxon>Janibacter</taxon>
    </lineage>
</organism>
<proteinExistence type="predicted"/>
<evidence type="ECO:0000313" key="2">
    <source>
        <dbReference type="EMBL" id="QBF46983.1"/>
    </source>
</evidence>
<evidence type="ECO:0000313" key="3">
    <source>
        <dbReference type="Proteomes" id="UP000290408"/>
    </source>
</evidence>
<dbReference type="EMBL" id="CP036164">
    <property type="protein sequence ID" value="QBF46983.1"/>
    <property type="molecule type" value="Genomic_DNA"/>
</dbReference>
<dbReference type="OrthoDB" id="2834584at2"/>
<dbReference type="Proteomes" id="UP000290408">
    <property type="component" value="Chromosome"/>
</dbReference>
<dbReference type="STRING" id="1216970.GCA_001570985_00875"/>
<dbReference type="PANTHER" id="PTHR46623:SF6">
    <property type="entry name" value="ALPHA_BETA-HYDROLASES SUPERFAMILY PROTEIN"/>
    <property type="match status" value="1"/>
</dbReference>
<dbReference type="KEGG" id="jli:EXU32_12415"/>
<dbReference type="InterPro" id="IPR051049">
    <property type="entry name" value="Dienelactone_hydrolase-like"/>
</dbReference>
<dbReference type="InterPro" id="IPR002925">
    <property type="entry name" value="Dienelactn_hydro"/>
</dbReference>
<accession>A0A4P6MZ31</accession>